<dbReference type="RefSeq" id="WP_218591827.1">
    <property type="nucleotide sequence ID" value="NZ_JADQDE010000209.1"/>
</dbReference>
<dbReference type="EMBL" id="JADQDF010000001">
    <property type="protein sequence ID" value="MBW0131586.1"/>
    <property type="molecule type" value="Genomic_DNA"/>
</dbReference>
<evidence type="ECO:0000256" key="1">
    <source>
        <dbReference type="SAM" id="MobiDB-lite"/>
    </source>
</evidence>
<feature type="compositionally biased region" description="Polar residues" evidence="1">
    <location>
        <begin position="43"/>
        <end position="66"/>
    </location>
</feature>
<name>A0ABS6UH86_9PSEU</name>
<gene>
    <name evidence="2" type="ORF">I4I82_28455</name>
</gene>
<feature type="region of interest" description="Disordered" evidence="1">
    <location>
        <begin position="43"/>
        <end position="80"/>
    </location>
</feature>
<proteinExistence type="predicted"/>
<accession>A0ABS6UH86</accession>
<keyword evidence="3" id="KW-1185">Reference proteome</keyword>
<protein>
    <submittedName>
        <fullName evidence="2">Uncharacterized protein</fullName>
    </submittedName>
</protein>
<comment type="caution">
    <text evidence="2">The sequence shown here is derived from an EMBL/GenBank/DDBJ whole genome shotgun (WGS) entry which is preliminary data.</text>
</comment>
<reference evidence="2 3" key="1">
    <citation type="submission" date="2020-11" db="EMBL/GenBank/DDBJ databases">
        <title>Pseudonocardia abyssalis sp. nov. and Pseudonocardia oceani sp. nov., description and phylogenomic analysis of two novel actinomycetes isolated from the deep Southern Ocean.</title>
        <authorList>
            <person name="Parra J."/>
        </authorList>
    </citation>
    <scope>NUCLEOTIDE SEQUENCE [LARGE SCALE GENOMIC DNA]</scope>
    <source>
        <strain evidence="3">KRD185</strain>
    </source>
</reference>
<dbReference type="Proteomes" id="UP000694300">
    <property type="component" value="Unassembled WGS sequence"/>
</dbReference>
<organism evidence="2 3">
    <name type="scientific">Pseudonocardia oceani</name>
    <dbReference type="NCBI Taxonomy" id="2792013"/>
    <lineage>
        <taxon>Bacteria</taxon>
        <taxon>Bacillati</taxon>
        <taxon>Actinomycetota</taxon>
        <taxon>Actinomycetes</taxon>
        <taxon>Pseudonocardiales</taxon>
        <taxon>Pseudonocardiaceae</taxon>
        <taxon>Pseudonocardia</taxon>
    </lineage>
</organism>
<evidence type="ECO:0000313" key="2">
    <source>
        <dbReference type="EMBL" id="MBW0131586.1"/>
    </source>
</evidence>
<sequence>MTTTLPSPTAEQFGEDAREYLPSVPDVAAVLARGGRVADATSVTGTFDRSRRSSASTTCPTRSGSSPPCAASPERTVSSS</sequence>
<evidence type="ECO:0000313" key="3">
    <source>
        <dbReference type="Proteomes" id="UP000694300"/>
    </source>
</evidence>